<protein>
    <recommendedName>
        <fullName evidence="4">Negative regulator of differentiation 1</fullName>
    </recommendedName>
</protein>
<evidence type="ECO:0000256" key="1">
    <source>
        <dbReference type="SAM" id="MobiDB-lite"/>
    </source>
</evidence>
<gene>
    <name evidence="3" type="ORF">FUG_LOCUS465481</name>
    <name evidence="2" type="ORF">MDCFG202_LOCUS475808</name>
</gene>
<name>A0A4E9EH50_GIBZA</name>
<evidence type="ECO:0000313" key="2">
    <source>
        <dbReference type="EMBL" id="CAG2002228.1"/>
    </source>
</evidence>
<dbReference type="EMBL" id="CAAKMV010000157">
    <property type="protein sequence ID" value="VIO62068.1"/>
    <property type="molecule type" value="Genomic_DNA"/>
</dbReference>
<reference evidence="2" key="2">
    <citation type="submission" date="2021-03" db="EMBL/GenBank/DDBJ databases">
        <authorList>
            <person name="Alouane T."/>
            <person name="Langin T."/>
            <person name="Bonhomme L."/>
        </authorList>
    </citation>
    <scope>NUCLEOTIDE SEQUENCE</scope>
    <source>
        <strain evidence="2">MDC_Fg202</strain>
    </source>
</reference>
<sequence length="437" mass="48757">MSYRKLLPLESCEYLPFYPPSFSSTFQLFILQYLHSESRYSLETTTMNLTHTSKSIQFKSFKIPSGLESPANKSQCVYIPQEEYSNLLAAAHQYFYLRQNLNHCGFDDATLNALCLPTATQNTPSFADESVGDSTSTPFAPDTPASLYQNQQGAPFGASNEKRAFKGNNNLGGEVMHTSPAYAGDSPDQQHRGLLQNKKRSESNRWVESAAQRSVQLLNLAPGVTHGEVATIVRGGPLLEIFVRAKDNSVTVSFVRETDAVAFLDYTRTCGLYFKDRKIHAKWSDYQYVVKGQVAYHAARGASRNFVIRKRDPNTTAQSLREDLDHIHNLHVIDIEFNKDNCFVSTSSINSAIFARNCLLSRSEYKNSRIEWIADECAQPLDTLPCDAKAPILCVKEDSSAAPAHPSRKNLMGNRFQLLDLSDTDTSNGDDSSDESL</sequence>
<dbReference type="CDD" id="cd12261">
    <property type="entry name" value="RRM1_3_MRN1"/>
    <property type="match status" value="1"/>
</dbReference>
<dbReference type="Proteomes" id="UP000746612">
    <property type="component" value="Unassembled WGS sequence"/>
</dbReference>
<feature type="region of interest" description="Disordered" evidence="1">
    <location>
        <begin position="126"/>
        <end position="191"/>
    </location>
</feature>
<dbReference type="AlphaFoldDB" id="A0A4E9EH50"/>
<dbReference type="EMBL" id="CAJPIJ010000172">
    <property type="protein sequence ID" value="CAG2002228.1"/>
    <property type="molecule type" value="Genomic_DNA"/>
</dbReference>
<reference evidence="3" key="1">
    <citation type="submission" date="2019-04" db="EMBL/GenBank/DDBJ databases">
        <authorList>
            <person name="Melise S."/>
            <person name="Noan J."/>
            <person name="Okalmin O."/>
        </authorList>
    </citation>
    <scope>NUCLEOTIDE SEQUENCE</scope>
    <source>
        <strain evidence="3">FN9</strain>
    </source>
</reference>
<evidence type="ECO:0000313" key="3">
    <source>
        <dbReference type="EMBL" id="VIO62068.1"/>
    </source>
</evidence>
<dbReference type="InterPro" id="IPR012677">
    <property type="entry name" value="Nucleotide-bd_a/b_plait_sf"/>
</dbReference>
<evidence type="ECO:0008006" key="4">
    <source>
        <dbReference type="Google" id="ProtNLM"/>
    </source>
</evidence>
<proteinExistence type="predicted"/>
<dbReference type="Gene3D" id="3.30.70.330">
    <property type="match status" value="1"/>
</dbReference>
<accession>A0A4E9EH50</accession>
<organism evidence="3">
    <name type="scientific">Gibberella zeae</name>
    <name type="common">Wheat head blight fungus</name>
    <name type="synonym">Fusarium graminearum</name>
    <dbReference type="NCBI Taxonomy" id="5518"/>
    <lineage>
        <taxon>Eukaryota</taxon>
        <taxon>Fungi</taxon>
        <taxon>Dikarya</taxon>
        <taxon>Ascomycota</taxon>
        <taxon>Pezizomycotina</taxon>
        <taxon>Sordariomycetes</taxon>
        <taxon>Hypocreomycetidae</taxon>
        <taxon>Hypocreales</taxon>
        <taxon>Nectriaceae</taxon>
        <taxon>Fusarium</taxon>
    </lineage>
</organism>